<keyword evidence="7" id="KW-0067">ATP-binding</keyword>
<organism evidence="10 11">
    <name type="scientific">Alicyclobacillus ferrooxydans</name>
    <dbReference type="NCBI Taxonomy" id="471514"/>
    <lineage>
        <taxon>Bacteria</taxon>
        <taxon>Bacillati</taxon>
        <taxon>Bacillota</taxon>
        <taxon>Bacilli</taxon>
        <taxon>Bacillales</taxon>
        <taxon>Alicyclobacillaceae</taxon>
        <taxon>Alicyclobacillus</taxon>
    </lineage>
</organism>
<evidence type="ECO:0000256" key="8">
    <source>
        <dbReference type="ARBA" id="ARBA00022909"/>
    </source>
</evidence>
<proteinExistence type="predicted"/>
<dbReference type="Proteomes" id="UP000050482">
    <property type="component" value="Unassembled WGS sequence"/>
</dbReference>
<evidence type="ECO:0000256" key="4">
    <source>
        <dbReference type="ARBA" id="ARBA00022679"/>
    </source>
</evidence>
<evidence type="ECO:0000256" key="7">
    <source>
        <dbReference type="ARBA" id="ARBA00022840"/>
    </source>
</evidence>
<dbReference type="EMBL" id="LJCO01000050">
    <property type="protein sequence ID" value="KPV43462.1"/>
    <property type="molecule type" value="Genomic_DNA"/>
</dbReference>
<keyword evidence="4" id="KW-0808">Transferase</keyword>
<dbReference type="NCBIfam" id="TIGR01498">
    <property type="entry name" value="folK"/>
    <property type="match status" value="1"/>
</dbReference>
<accession>A0A0P9CUT1</accession>
<dbReference type="PANTHER" id="PTHR43071:SF1">
    <property type="entry name" value="2-AMINO-4-HYDROXY-6-HYDROXYMETHYLDIHYDROPTERIDINE PYROPHOSPHOKINASE"/>
    <property type="match status" value="1"/>
</dbReference>
<keyword evidence="5" id="KW-0547">Nucleotide-binding</keyword>
<dbReference type="PANTHER" id="PTHR43071">
    <property type="entry name" value="2-AMINO-4-HYDROXY-6-HYDROXYMETHYLDIHYDROPTERIDINE PYROPHOSPHOKINASE"/>
    <property type="match status" value="1"/>
</dbReference>
<dbReference type="PROSITE" id="PS00794">
    <property type="entry name" value="HPPK"/>
    <property type="match status" value="1"/>
</dbReference>
<keyword evidence="11" id="KW-1185">Reference proteome</keyword>
<dbReference type="UniPathway" id="UPA00077">
    <property type="reaction ID" value="UER00155"/>
</dbReference>
<dbReference type="CDD" id="cd00483">
    <property type="entry name" value="HPPK"/>
    <property type="match status" value="1"/>
</dbReference>
<sequence>MSQSVDVVDVYVGLGSNIGRRLHHLSQGVQDLVDIAMPGSIRCSSLYESDPVGYLNQDSFLNMAVSFKTHLSAHDVLEKLLKIEAARGRVRTIRNGPRTLDLDLLFYGNSRISDTRLQVPHPRITERAFVLCPLRDLDPDLLLEDGQRAGPAAEDAAQRGGIQYVGRFW</sequence>
<keyword evidence="6" id="KW-0418">Kinase</keyword>
<dbReference type="GO" id="GO:0046654">
    <property type="term" value="P:tetrahydrofolate biosynthetic process"/>
    <property type="evidence" value="ECO:0007669"/>
    <property type="project" value="UniProtKB-UniPathway"/>
</dbReference>
<dbReference type="Gene3D" id="3.30.70.560">
    <property type="entry name" value="7,8-Dihydro-6-hydroxymethylpterin-pyrophosphokinase HPPK"/>
    <property type="match status" value="1"/>
</dbReference>
<evidence type="ECO:0000313" key="11">
    <source>
        <dbReference type="Proteomes" id="UP000050482"/>
    </source>
</evidence>
<keyword evidence="8" id="KW-0289">Folate biosynthesis</keyword>
<dbReference type="Pfam" id="PF01288">
    <property type="entry name" value="HPPK"/>
    <property type="match status" value="1"/>
</dbReference>
<evidence type="ECO:0000256" key="3">
    <source>
        <dbReference type="ARBA" id="ARBA00013253"/>
    </source>
</evidence>
<dbReference type="AlphaFoldDB" id="A0A0P9CUT1"/>
<dbReference type="SUPFAM" id="SSF55083">
    <property type="entry name" value="6-hydroxymethyl-7,8-dihydropterin pyrophosphokinase, HPPK"/>
    <property type="match status" value="1"/>
</dbReference>
<evidence type="ECO:0000256" key="1">
    <source>
        <dbReference type="ARBA" id="ARBA00000198"/>
    </source>
</evidence>
<dbReference type="PATRIC" id="fig|471514.4.peg.4364"/>
<evidence type="ECO:0000256" key="2">
    <source>
        <dbReference type="ARBA" id="ARBA00005051"/>
    </source>
</evidence>
<evidence type="ECO:0000313" key="10">
    <source>
        <dbReference type="EMBL" id="KPV43462.1"/>
    </source>
</evidence>
<evidence type="ECO:0000256" key="6">
    <source>
        <dbReference type="ARBA" id="ARBA00022777"/>
    </source>
</evidence>
<name>A0A0P9CUT1_9BACL</name>
<dbReference type="OrthoDB" id="9808041at2"/>
<dbReference type="STRING" id="471514.AN477_12320"/>
<gene>
    <name evidence="10" type="ORF">AN477_12320</name>
</gene>
<dbReference type="RefSeq" id="WP_054969465.1">
    <property type="nucleotide sequence ID" value="NZ_LJCO01000050.1"/>
</dbReference>
<evidence type="ECO:0000259" key="9">
    <source>
        <dbReference type="PROSITE" id="PS00794"/>
    </source>
</evidence>
<comment type="caution">
    <text evidence="10">The sequence shown here is derived from an EMBL/GenBank/DDBJ whole genome shotgun (WGS) entry which is preliminary data.</text>
</comment>
<dbReference type="GO" id="GO:0046656">
    <property type="term" value="P:folic acid biosynthetic process"/>
    <property type="evidence" value="ECO:0007669"/>
    <property type="project" value="UniProtKB-KW"/>
</dbReference>
<reference evidence="10 11" key="1">
    <citation type="submission" date="2015-09" db="EMBL/GenBank/DDBJ databases">
        <title>Draft genome sequence of Alicyclobacillus ferrooxydans DSM 22381.</title>
        <authorList>
            <person name="Hemp J."/>
        </authorList>
    </citation>
    <scope>NUCLEOTIDE SEQUENCE [LARGE SCALE GENOMIC DNA]</scope>
    <source>
        <strain evidence="10 11">TC-34</strain>
    </source>
</reference>
<dbReference type="EC" id="2.7.6.3" evidence="3"/>
<dbReference type="InterPro" id="IPR000550">
    <property type="entry name" value="Hppk"/>
</dbReference>
<feature type="domain" description="7,8-dihydro-6-hydroxymethylpterin-pyrophosphokinase" evidence="9">
    <location>
        <begin position="94"/>
        <end position="105"/>
    </location>
</feature>
<dbReference type="GO" id="GO:0003848">
    <property type="term" value="F:2-amino-4-hydroxy-6-hydroxymethyldihydropteridine diphosphokinase activity"/>
    <property type="evidence" value="ECO:0007669"/>
    <property type="project" value="UniProtKB-EC"/>
</dbReference>
<dbReference type="InterPro" id="IPR035907">
    <property type="entry name" value="Hppk_sf"/>
</dbReference>
<dbReference type="GO" id="GO:0016301">
    <property type="term" value="F:kinase activity"/>
    <property type="evidence" value="ECO:0007669"/>
    <property type="project" value="UniProtKB-KW"/>
</dbReference>
<comment type="catalytic activity">
    <reaction evidence="1">
        <text>6-hydroxymethyl-7,8-dihydropterin + ATP = (7,8-dihydropterin-6-yl)methyl diphosphate + AMP + H(+)</text>
        <dbReference type="Rhea" id="RHEA:11412"/>
        <dbReference type="ChEBI" id="CHEBI:15378"/>
        <dbReference type="ChEBI" id="CHEBI:30616"/>
        <dbReference type="ChEBI" id="CHEBI:44841"/>
        <dbReference type="ChEBI" id="CHEBI:72950"/>
        <dbReference type="ChEBI" id="CHEBI:456215"/>
        <dbReference type="EC" id="2.7.6.3"/>
    </reaction>
</comment>
<protein>
    <recommendedName>
        <fullName evidence="3">2-amino-4-hydroxy-6-hydroxymethyldihydropteridine diphosphokinase</fullName>
        <ecNumber evidence="3">2.7.6.3</ecNumber>
    </recommendedName>
</protein>
<evidence type="ECO:0000256" key="5">
    <source>
        <dbReference type="ARBA" id="ARBA00022741"/>
    </source>
</evidence>
<comment type="pathway">
    <text evidence="2">Cofactor biosynthesis; tetrahydrofolate biosynthesis; 2-amino-4-hydroxy-6-hydroxymethyl-7,8-dihydropteridine diphosphate from 7,8-dihydroneopterin triphosphate: step 4/4.</text>
</comment>
<dbReference type="GO" id="GO:0005524">
    <property type="term" value="F:ATP binding"/>
    <property type="evidence" value="ECO:0007669"/>
    <property type="project" value="UniProtKB-KW"/>
</dbReference>